<reference evidence="5 6" key="1">
    <citation type="submission" date="2017-04" db="EMBL/GenBank/DDBJ databases">
        <title>Genome sequencing of [Candida] sorbophila.</title>
        <authorList>
            <person name="Ahn J.O."/>
        </authorList>
    </citation>
    <scope>NUCLEOTIDE SEQUENCE [LARGE SCALE GENOMIC DNA]</scope>
    <source>
        <strain evidence="5 6">DS02</strain>
    </source>
</reference>
<comment type="caution">
    <text evidence="5">The sequence shown here is derived from an EMBL/GenBank/DDBJ whole genome shotgun (WGS) entry which is preliminary data.</text>
</comment>
<name>A0A2T0FCK2_9ASCO</name>
<dbReference type="EMBL" id="NDIQ01000001">
    <property type="protein sequence ID" value="PRT52734.1"/>
    <property type="molecule type" value="Genomic_DNA"/>
</dbReference>
<evidence type="ECO:0000313" key="5">
    <source>
        <dbReference type="EMBL" id="PRT52734.1"/>
    </source>
</evidence>
<dbReference type="InterPro" id="IPR049083">
    <property type="entry name" value="TACO1_YebC_N"/>
</dbReference>
<comment type="similarity">
    <text evidence="2">Belongs to the TACO1 family.</text>
</comment>
<dbReference type="NCBIfam" id="TIGR01033">
    <property type="entry name" value="YebC/PmpR family DNA-binding transcriptional regulator"/>
    <property type="match status" value="1"/>
</dbReference>
<keyword evidence="6" id="KW-1185">Reference proteome</keyword>
<dbReference type="GeneID" id="36514103"/>
<dbReference type="RefSeq" id="XP_024662680.1">
    <property type="nucleotide sequence ID" value="XM_024806912.1"/>
</dbReference>
<accession>A0A2T0FCK2</accession>
<evidence type="ECO:0000256" key="1">
    <source>
        <dbReference type="ARBA" id="ARBA00004173"/>
    </source>
</evidence>
<sequence length="255" mass="28232">MLRANCRYFSSSFRAWAGHSKWQNIKHTKARNDAKRSNTNTKMANMITVAAREGGGTDLALNVRLATMVENALKMSIPKRVIEGAIARASKGAGSAAEESVSITYEGVGPGGVAYVVETLTDNKNRTAQQVRAAFMRFKGSLSPTSFLFQRKGWIQLGEGADFDEVFEKAIDLGAEDVVEKDGEIVLYTETSQLAVVANEIKKDYKIDNMGLSYEPEPDQAVAELDEETQTKHYKLIDALEELDDVNTVYTNYRE</sequence>
<organism evidence="5 6">
    <name type="scientific">Wickerhamiella sorbophila</name>
    <dbReference type="NCBI Taxonomy" id="45607"/>
    <lineage>
        <taxon>Eukaryota</taxon>
        <taxon>Fungi</taxon>
        <taxon>Dikarya</taxon>
        <taxon>Ascomycota</taxon>
        <taxon>Saccharomycotina</taxon>
        <taxon>Dipodascomycetes</taxon>
        <taxon>Dipodascales</taxon>
        <taxon>Trichomonascaceae</taxon>
        <taxon>Wickerhamiella</taxon>
    </lineage>
</organism>
<dbReference type="InterPro" id="IPR017856">
    <property type="entry name" value="Integrase-like_N"/>
</dbReference>
<protein>
    <submittedName>
        <fullName evidence="5">Putative transcriptional regulatory protein HAH1</fullName>
    </submittedName>
</protein>
<dbReference type="Proteomes" id="UP000238350">
    <property type="component" value="Unassembled WGS sequence"/>
</dbReference>
<feature type="domain" description="TACO1/YebC-like N-terminal" evidence="4">
    <location>
        <begin position="20"/>
        <end position="91"/>
    </location>
</feature>
<evidence type="ECO:0000256" key="2">
    <source>
        <dbReference type="ARBA" id="ARBA00008724"/>
    </source>
</evidence>
<dbReference type="Pfam" id="PF01709">
    <property type="entry name" value="Transcrip_reg"/>
    <property type="match status" value="1"/>
</dbReference>
<dbReference type="OrthoDB" id="2017544at2759"/>
<evidence type="ECO:0000313" key="6">
    <source>
        <dbReference type="Proteomes" id="UP000238350"/>
    </source>
</evidence>
<proteinExistence type="inferred from homology"/>
<dbReference type="PANTHER" id="PTHR12532:SF0">
    <property type="entry name" value="TRANSLATIONAL ACTIVATOR OF CYTOCHROME C OXIDASE 1"/>
    <property type="match status" value="1"/>
</dbReference>
<dbReference type="GO" id="GO:0005739">
    <property type="term" value="C:mitochondrion"/>
    <property type="evidence" value="ECO:0007669"/>
    <property type="project" value="UniProtKB-SubCell"/>
</dbReference>
<dbReference type="InterPro" id="IPR026564">
    <property type="entry name" value="Transcrip_reg_TACO1-like_dom3"/>
</dbReference>
<dbReference type="InterPro" id="IPR002876">
    <property type="entry name" value="Transcrip_reg_TACO1-like"/>
</dbReference>
<dbReference type="HAMAP" id="MF_00693">
    <property type="entry name" value="Transcrip_reg_TACO1"/>
    <property type="match status" value="1"/>
</dbReference>
<dbReference type="AlphaFoldDB" id="A0A2T0FCK2"/>
<dbReference type="InterPro" id="IPR029072">
    <property type="entry name" value="YebC-like"/>
</dbReference>
<gene>
    <name evidence="5" type="ORF">B9G98_00354</name>
</gene>
<evidence type="ECO:0000259" key="3">
    <source>
        <dbReference type="Pfam" id="PF01709"/>
    </source>
</evidence>
<dbReference type="FunFam" id="1.10.10.200:FF:000002">
    <property type="entry name" value="Probable transcriptional regulatory protein CLM62_37755"/>
    <property type="match status" value="1"/>
</dbReference>
<dbReference type="Gene3D" id="3.30.70.980">
    <property type="match status" value="2"/>
</dbReference>
<feature type="domain" description="TACO1/YebC-like second and third" evidence="3">
    <location>
        <begin position="102"/>
        <end position="253"/>
    </location>
</feature>
<dbReference type="Gene3D" id="1.10.10.200">
    <property type="match status" value="1"/>
</dbReference>
<dbReference type="Pfam" id="PF20772">
    <property type="entry name" value="TACO1_YebC_N"/>
    <property type="match status" value="1"/>
</dbReference>
<dbReference type="InterPro" id="IPR048300">
    <property type="entry name" value="TACO1_YebC-like_2nd/3rd_dom"/>
</dbReference>
<dbReference type="PANTHER" id="PTHR12532">
    <property type="entry name" value="TRANSLATIONAL ACTIVATOR OF CYTOCHROME C OXIDASE 1"/>
    <property type="match status" value="1"/>
</dbReference>
<evidence type="ECO:0000259" key="4">
    <source>
        <dbReference type="Pfam" id="PF20772"/>
    </source>
</evidence>
<dbReference type="SUPFAM" id="SSF75625">
    <property type="entry name" value="YebC-like"/>
    <property type="match status" value="1"/>
</dbReference>
<dbReference type="STRING" id="45607.A0A2T0FCK2"/>
<comment type="subcellular location">
    <subcellularLocation>
        <location evidence="1">Mitochondrion</location>
    </subcellularLocation>
</comment>